<name>A0AAV7XB30_9NEOP</name>
<sequence>MEEDLESLKCSHCSKSYSTKLYLLKHIKAVHKSKQDMSITTVCECKFCGKGFASVFACNRHESLKHSNALPQRRQSLRKCPKPLHSQEDQSAKAITKMDEDQCSSKVNLTNGSGSKKKIVSLDQSDEKEKIQCKECLKTFVKKNNLNRHSVMCKTLKGKPPRLKSCPFSENCDFECTSKTDLQNHLKELHNTEPNIFSDLKCDHCSFVFARKTSLKKHMMICGRKESVVTPKPCTYSEECQFRYRVKKALRAHLQEFHKVDMKEPETFHFNTYRDFLKWKEVEEDSSFSYFSAQTGIKKNKRIFYCQRDGSAAPHKKQSSNFNRRRKSGRMKTGAVCFASICCTFKEDQSVSVVYYPTHSHPLQEDDIKNHPLPPLAVEEVNEKLSLGACPSEIENYLKNEASACESHESDCGSKLTRRSRHKLKSIKERLRRNNMKLKSCSNNATAFVKAEHIEHLTEESRAEEQMEELIYEAEVFENSNNSSDCFMIDFQNPEGAEVLSDGANVVIVLDDKHGCSQFMNVVMPDSVDSTSGHATNLGQEIISLCNDIISLTGESTVPNSVLSDAVQTLQSLKHELVTSVKVHEDSCASDVPPILGVVQSDELQKQMSPFGKTSKQEDSSSKNLTLKKRVPPKESSPVNIISAAPIDSIVTSILTINVPSLPDPSNFDSSQTDEATTIVVPSQPIVSTQIIDIPFTSIAPNRTITVPSQPITGETPN</sequence>
<feature type="domain" description="C2H2-type" evidence="3">
    <location>
        <begin position="131"/>
        <end position="161"/>
    </location>
</feature>
<evidence type="ECO:0000256" key="1">
    <source>
        <dbReference type="PROSITE-ProRule" id="PRU00042"/>
    </source>
</evidence>
<feature type="domain" description="C2H2-type" evidence="3">
    <location>
        <begin position="43"/>
        <end position="71"/>
    </location>
</feature>
<dbReference type="PROSITE" id="PS50157">
    <property type="entry name" value="ZINC_FINGER_C2H2_2"/>
    <property type="match status" value="3"/>
</dbReference>
<protein>
    <recommendedName>
        <fullName evidence="3">C2H2-type domain-containing protein</fullName>
    </recommendedName>
</protein>
<evidence type="ECO:0000259" key="3">
    <source>
        <dbReference type="PROSITE" id="PS50157"/>
    </source>
</evidence>
<reference evidence="4" key="1">
    <citation type="submission" date="2022-12" db="EMBL/GenBank/DDBJ databases">
        <title>Chromosome-level genome assembly of the bean flower thrips Megalurothrips usitatus.</title>
        <authorList>
            <person name="Ma L."/>
            <person name="Liu Q."/>
            <person name="Li H."/>
            <person name="Cai W."/>
        </authorList>
    </citation>
    <scope>NUCLEOTIDE SEQUENCE</scope>
    <source>
        <strain evidence="4">Cailab_2022a</strain>
    </source>
</reference>
<evidence type="ECO:0000313" key="4">
    <source>
        <dbReference type="EMBL" id="KAJ1521897.1"/>
    </source>
</evidence>
<dbReference type="SUPFAM" id="SSF57667">
    <property type="entry name" value="beta-beta-alpha zinc fingers"/>
    <property type="match status" value="1"/>
</dbReference>
<comment type="caution">
    <text evidence="4">The sequence shown here is derived from an EMBL/GenBank/DDBJ whole genome shotgun (WGS) entry which is preliminary data.</text>
</comment>
<dbReference type="AlphaFoldDB" id="A0AAV7XB30"/>
<dbReference type="PANTHER" id="PTHR33936:SF25">
    <property type="entry name" value="C2H2-TYPE DOMAIN-CONTAINING PROTEIN"/>
    <property type="match status" value="1"/>
</dbReference>
<dbReference type="EMBL" id="JAPTSV010000012">
    <property type="protein sequence ID" value="KAJ1521897.1"/>
    <property type="molecule type" value="Genomic_DNA"/>
</dbReference>
<feature type="domain" description="C2H2-type" evidence="3">
    <location>
        <begin position="8"/>
        <end position="36"/>
    </location>
</feature>
<dbReference type="InterPro" id="IPR052797">
    <property type="entry name" value="RegFact_GeneExpr_CellDeath"/>
</dbReference>
<keyword evidence="1" id="KW-0862">Zinc</keyword>
<evidence type="ECO:0000256" key="2">
    <source>
        <dbReference type="SAM" id="MobiDB-lite"/>
    </source>
</evidence>
<keyword evidence="5" id="KW-1185">Reference proteome</keyword>
<dbReference type="InterPro" id="IPR036236">
    <property type="entry name" value="Znf_C2H2_sf"/>
</dbReference>
<evidence type="ECO:0000313" key="5">
    <source>
        <dbReference type="Proteomes" id="UP001075354"/>
    </source>
</evidence>
<keyword evidence="1" id="KW-0863">Zinc-finger</keyword>
<dbReference type="GO" id="GO:0008270">
    <property type="term" value="F:zinc ion binding"/>
    <property type="evidence" value="ECO:0007669"/>
    <property type="project" value="UniProtKB-KW"/>
</dbReference>
<feature type="region of interest" description="Disordered" evidence="2">
    <location>
        <begin position="69"/>
        <end position="89"/>
    </location>
</feature>
<dbReference type="PROSITE" id="PS00028">
    <property type="entry name" value="ZINC_FINGER_C2H2_1"/>
    <property type="match status" value="2"/>
</dbReference>
<dbReference type="SMART" id="SM00355">
    <property type="entry name" value="ZnF_C2H2"/>
    <property type="match status" value="6"/>
</dbReference>
<feature type="region of interest" description="Disordered" evidence="2">
    <location>
        <begin position="608"/>
        <end position="635"/>
    </location>
</feature>
<dbReference type="InterPro" id="IPR013087">
    <property type="entry name" value="Znf_C2H2_type"/>
</dbReference>
<dbReference type="PANTHER" id="PTHR33936">
    <property type="entry name" value="PROTEIN CBG17840"/>
    <property type="match status" value="1"/>
</dbReference>
<accession>A0AAV7XB30</accession>
<gene>
    <name evidence="4" type="ORF">ONE63_002234</name>
</gene>
<dbReference type="Proteomes" id="UP001075354">
    <property type="component" value="Chromosome 12"/>
</dbReference>
<dbReference type="Pfam" id="PF00096">
    <property type="entry name" value="zf-C2H2"/>
    <property type="match status" value="2"/>
</dbReference>
<organism evidence="4 5">
    <name type="scientific">Megalurothrips usitatus</name>
    <name type="common">bean blossom thrips</name>
    <dbReference type="NCBI Taxonomy" id="439358"/>
    <lineage>
        <taxon>Eukaryota</taxon>
        <taxon>Metazoa</taxon>
        <taxon>Ecdysozoa</taxon>
        <taxon>Arthropoda</taxon>
        <taxon>Hexapoda</taxon>
        <taxon>Insecta</taxon>
        <taxon>Pterygota</taxon>
        <taxon>Neoptera</taxon>
        <taxon>Paraneoptera</taxon>
        <taxon>Thysanoptera</taxon>
        <taxon>Terebrantia</taxon>
        <taxon>Thripoidea</taxon>
        <taxon>Thripidae</taxon>
        <taxon>Megalurothrips</taxon>
    </lineage>
</organism>
<dbReference type="Gene3D" id="3.30.160.60">
    <property type="entry name" value="Classic Zinc Finger"/>
    <property type="match status" value="3"/>
</dbReference>
<proteinExistence type="predicted"/>
<keyword evidence="1" id="KW-0479">Metal-binding</keyword>